<dbReference type="Proteomes" id="UP000478546">
    <property type="component" value="Unassembled WGS sequence"/>
</dbReference>
<evidence type="ECO:0000256" key="1">
    <source>
        <dbReference type="ARBA" id="ARBA00017922"/>
    </source>
</evidence>
<keyword evidence="2" id="KW-0732">Signal</keyword>
<gene>
    <name evidence="3" type="ORF">GWO68_15615</name>
</gene>
<dbReference type="InterPro" id="IPR012640">
    <property type="entry name" value="Membr_lipoprot_lipid_attach_CS"/>
</dbReference>
<dbReference type="Pfam" id="PF08139">
    <property type="entry name" value="LPAM_1"/>
    <property type="match status" value="1"/>
</dbReference>
<sequence length="146" mass="16971">MKKLFFALVIPVFLSSCNVPRIELSDREKELEHRLKVAYKCDLELRHDYDAVSENKSNGQFWVSINNSTPDICKLDSTSIKDLAVALTDSILPVLTHRENYELINFHFSTNIAIDERMDKQVCNKGILVYLNPGKTTKFEFYYENF</sequence>
<keyword evidence="4" id="KW-1185">Reference proteome</keyword>
<dbReference type="RefSeq" id="WP_162347414.1">
    <property type="nucleotide sequence ID" value="NZ_JAAEAA010000025.1"/>
</dbReference>
<dbReference type="EMBL" id="JAAEAA010000025">
    <property type="protein sequence ID" value="NDK57351.1"/>
    <property type="molecule type" value="Genomic_DNA"/>
</dbReference>
<reference evidence="3 4" key="1">
    <citation type="submission" date="2020-01" db="EMBL/GenBank/DDBJ databases">
        <authorList>
            <person name="Kim M.K."/>
        </authorList>
    </citation>
    <scope>NUCLEOTIDE SEQUENCE [LARGE SCALE GENOMIC DNA]</scope>
    <source>
        <strain evidence="3 4">BT213</strain>
    </source>
</reference>
<protein>
    <recommendedName>
        <fullName evidence="1">Type IV secretion system putative lipoprotein virB7</fullName>
    </recommendedName>
</protein>
<dbReference type="PROSITE" id="PS51257">
    <property type="entry name" value="PROKAR_LIPOPROTEIN"/>
    <property type="match status" value="1"/>
</dbReference>
<dbReference type="AlphaFoldDB" id="A0A6B2H4G9"/>
<name>A0A6B2H4G9_9BACT</name>
<proteinExistence type="predicted"/>
<evidence type="ECO:0000256" key="2">
    <source>
        <dbReference type="ARBA" id="ARBA00022729"/>
    </source>
</evidence>
<comment type="caution">
    <text evidence="3">The sequence shown here is derived from an EMBL/GenBank/DDBJ whole genome shotgun (WGS) entry which is preliminary data.</text>
</comment>
<evidence type="ECO:0000313" key="3">
    <source>
        <dbReference type="EMBL" id="NDK57351.1"/>
    </source>
</evidence>
<accession>A0A6B2H4G9</accession>
<evidence type="ECO:0000313" key="4">
    <source>
        <dbReference type="Proteomes" id="UP000478546"/>
    </source>
</evidence>
<organism evidence="3 4">
    <name type="scientific">Pontibacter fetidus</name>
    <dbReference type="NCBI Taxonomy" id="2700082"/>
    <lineage>
        <taxon>Bacteria</taxon>
        <taxon>Pseudomonadati</taxon>
        <taxon>Bacteroidota</taxon>
        <taxon>Cytophagia</taxon>
        <taxon>Cytophagales</taxon>
        <taxon>Hymenobacteraceae</taxon>
        <taxon>Pontibacter</taxon>
    </lineage>
</organism>